<dbReference type="Pfam" id="PF10401">
    <property type="entry name" value="IRF-3"/>
    <property type="match status" value="1"/>
</dbReference>
<feature type="non-terminal residue" evidence="7">
    <location>
        <position position="1"/>
    </location>
</feature>
<feature type="non-terminal residue" evidence="7">
    <location>
        <position position="499"/>
    </location>
</feature>
<keyword evidence="4" id="KW-0804">Transcription</keyword>
<dbReference type="PRINTS" id="PR00267">
    <property type="entry name" value="INTFRNREGFCT"/>
</dbReference>
<organism evidence="7 8">
    <name type="scientific">Amazona guildingii</name>
    <dbReference type="NCBI Taxonomy" id="175529"/>
    <lineage>
        <taxon>Eukaryota</taxon>
        <taxon>Metazoa</taxon>
        <taxon>Chordata</taxon>
        <taxon>Craniata</taxon>
        <taxon>Vertebrata</taxon>
        <taxon>Euteleostomi</taxon>
        <taxon>Archelosauria</taxon>
        <taxon>Archosauria</taxon>
        <taxon>Dinosauria</taxon>
        <taxon>Saurischia</taxon>
        <taxon>Theropoda</taxon>
        <taxon>Coelurosauria</taxon>
        <taxon>Aves</taxon>
        <taxon>Neognathae</taxon>
        <taxon>Neoaves</taxon>
        <taxon>Telluraves</taxon>
        <taxon>Australaves</taxon>
        <taxon>Psittaciformes</taxon>
        <taxon>Psittacidae</taxon>
        <taxon>Amazona</taxon>
    </lineage>
</organism>
<dbReference type="InterPro" id="IPR017855">
    <property type="entry name" value="SMAD-like_dom_sf"/>
</dbReference>
<dbReference type="SMART" id="SM01243">
    <property type="entry name" value="IRF-3"/>
    <property type="match status" value="1"/>
</dbReference>
<evidence type="ECO:0000256" key="2">
    <source>
        <dbReference type="ARBA" id="ARBA00023015"/>
    </source>
</evidence>
<dbReference type="Gene3D" id="2.60.200.10">
    <property type="match status" value="1"/>
</dbReference>
<dbReference type="PANTHER" id="PTHR11949:SF2">
    <property type="entry name" value="INTERFERON REGULATORY FACTOR 7"/>
    <property type="match status" value="1"/>
</dbReference>
<dbReference type="PROSITE" id="PS51507">
    <property type="entry name" value="IRF_2"/>
    <property type="match status" value="1"/>
</dbReference>
<dbReference type="InterPro" id="IPR019471">
    <property type="entry name" value="Interferon_reg_factor-3"/>
</dbReference>
<evidence type="ECO:0000256" key="1">
    <source>
        <dbReference type="ARBA" id="ARBA00004123"/>
    </source>
</evidence>
<keyword evidence="8" id="KW-1185">Reference proteome</keyword>
<keyword evidence="5" id="KW-0539">Nucleus</keyword>
<dbReference type="PANTHER" id="PTHR11949">
    <property type="entry name" value="INTERFERON REGULATORY FACTOR"/>
    <property type="match status" value="1"/>
</dbReference>
<dbReference type="PROSITE" id="PS00601">
    <property type="entry name" value="IRF_1"/>
    <property type="match status" value="1"/>
</dbReference>
<accession>A0A7L0MCK6</accession>
<evidence type="ECO:0000259" key="6">
    <source>
        <dbReference type="PROSITE" id="PS51507"/>
    </source>
</evidence>
<proteinExistence type="predicted"/>
<evidence type="ECO:0000256" key="3">
    <source>
        <dbReference type="ARBA" id="ARBA00023125"/>
    </source>
</evidence>
<gene>
    <name evidence="7" type="primary">Irf3</name>
    <name evidence="7" type="ORF">AMAGUI_R14149</name>
</gene>
<evidence type="ECO:0000256" key="5">
    <source>
        <dbReference type="ARBA" id="ARBA00023242"/>
    </source>
</evidence>
<reference evidence="7 8" key="1">
    <citation type="submission" date="2019-09" db="EMBL/GenBank/DDBJ databases">
        <title>Bird 10,000 Genomes (B10K) Project - Family phase.</title>
        <authorList>
            <person name="Zhang G."/>
        </authorList>
    </citation>
    <scope>NUCLEOTIDE SEQUENCE [LARGE SCALE GENOMIC DNA]</scope>
    <source>
        <strain evidence="7">B10K-DU-001-46</strain>
        <tissue evidence="7">Muscle</tissue>
    </source>
</reference>
<dbReference type="InterPro" id="IPR036390">
    <property type="entry name" value="WH_DNA-bd_sf"/>
</dbReference>
<comment type="subcellular location">
    <subcellularLocation>
        <location evidence="1">Nucleus</location>
    </subcellularLocation>
</comment>
<dbReference type="InterPro" id="IPR001346">
    <property type="entry name" value="Interferon_reg_fact_DNA-bd_dom"/>
</dbReference>
<dbReference type="AlphaFoldDB" id="A0A7L0MCK6"/>
<dbReference type="GO" id="GO:0045893">
    <property type="term" value="P:positive regulation of DNA-templated transcription"/>
    <property type="evidence" value="ECO:0007669"/>
    <property type="project" value="UniProtKB-ARBA"/>
</dbReference>
<dbReference type="CDD" id="cd00103">
    <property type="entry name" value="IRF"/>
    <property type="match status" value="1"/>
</dbReference>
<dbReference type="Pfam" id="PF00605">
    <property type="entry name" value="IRF"/>
    <property type="match status" value="1"/>
</dbReference>
<dbReference type="GO" id="GO:0005634">
    <property type="term" value="C:nucleus"/>
    <property type="evidence" value="ECO:0007669"/>
    <property type="project" value="UniProtKB-SubCell"/>
</dbReference>
<keyword evidence="2" id="KW-0805">Transcription regulation</keyword>
<dbReference type="SUPFAM" id="SSF46785">
    <property type="entry name" value="Winged helix' DNA-binding domain"/>
    <property type="match status" value="1"/>
</dbReference>
<dbReference type="InterPro" id="IPR036388">
    <property type="entry name" value="WH-like_DNA-bd_sf"/>
</dbReference>
<dbReference type="Gene3D" id="1.10.10.10">
    <property type="entry name" value="Winged helix-like DNA-binding domain superfamily/Winged helix DNA-binding domain"/>
    <property type="match status" value="1"/>
</dbReference>
<name>A0A7L0MCK6_9PSIT</name>
<dbReference type="SUPFAM" id="SSF49879">
    <property type="entry name" value="SMAD/FHA domain"/>
    <property type="match status" value="1"/>
</dbReference>
<evidence type="ECO:0000256" key="4">
    <source>
        <dbReference type="ARBA" id="ARBA00023163"/>
    </source>
</evidence>
<dbReference type="SMART" id="SM00348">
    <property type="entry name" value="IRF"/>
    <property type="match status" value="1"/>
</dbReference>
<dbReference type="EMBL" id="VXAR01007973">
    <property type="protein sequence ID" value="NXK78472.1"/>
    <property type="molecule type" value="Genomic_DNA"/>
</dbReference>
<dbReference type="InterPro" id="IPR019817">
    <property type="entry name" value="Interferon_reg_fac_CS"/>
</dbReference>
<sequence>DAPKLRFGPWLLRAVASGVYRGLCWTDMERRAFRVPWKHNSRKDVTSSDQEIFKAWAKASGRYEEHPENPVKWKTNFRCALKSTRMFVELEDHSRCGDDPHKVFAINPGEPGPMGRPCWGNLRACHSCRSPSRLLACQGGRFQQPQPCCGAAVAGCADPLQTLQLEELQLVLQQCGISPDDLGPPTPSWALAGDAPQQDVLLQPYPDGGQNNCLQPPPQQWVPPVEQPPMGTYSPPDPMLLEQQGAVTLPCHQPEVPVPVPTPQEVMLLNASTTAPVPPLEDNTGGFIPDLNVSIYYRGKLVHQEEVVGSRCLLVYQSADPAVAELPGRLVHFPSPARLADRKQLWFTEELLRGAGLQLEHRAHKLFATRLKRCRVFWALSRQLEGIGDLPPNPLVRNEETPIFDFTEFCTELREFRNDKRKQSPDFTIYLCFGQSLSVAKPKNSKLILVKLVPKFCEYWYEQVLREGASSLDSGTVSLQLSNSFSLFELIEQYNMQLD</sequence>
<dbReference type="Proteomes" id="UP000531168">
    <property type="component" value="Unassembled WGS sequence"/>
</dbReference>
<evidence type="ECO:0000313" key="7">
    <source>
        <dbReference type="EMBL" id="NXK78472.1"/>
    </source>
</evidence>
<dbReference type="FunFam" id="1.10.10.10:FF:000631">
    <property type="entry name" value="Interferon regulatory factor 7"/>
    <property type="match status" value="1"/>
</dbReference>
<protein>
    <submittedName>
        <fullName evidence="7">IRF3 factor</fullName>
    </submittedName>
</protein>
<feature type="domain" description="IRF tryptophan pentad repeat" evidence="6">
    <location>
        <begin position="4"/>
        <end position="108"/>
    </location>
</feature>
<dbReference type="GO" id="GO:0000981">
    <property type="term" value="F:DNA-binding transcription factor activity, RNA polymerase II-specific"/>
    <property type="evidence" value="ECO:0007669"/>
    <property type="project" value="TreeGrafter"/>
</dbReference>
<dbReference type="InterPro" id="IPR008984">
    <property type="entry name" value="SMAD_FHA_dom_sf"/>
</dbReference>
<dbReference type="GO" id="GO:0000978">
    <property type="term" value="F:RNA polymerase II cis-regulatory region sequence-specific DNA binding"/>
    <property type="evidence" value="ECO:0007669"/>
    <property type="project" value="TreeGrafter"/>
</dbReference>
<dbReference type="GO" id="GO:0002376">
    <property type="term" value="P:immune system process"/>
    <property type="evidence" value="ECO:0007669"/>
    <property type="project" value="TreeGrafter"/>
</dbReference>
<comment type="caution">
    <text evidence="7">The sequence shown here is derived from an EMBL/GenBank/DDBJ whole genome shotgun (WGS) entry which is preliminary data.</text>
</comment>
<evidence type="ECO:0000313" key="8">
    <source>
        <dbReference type="Proteomes" id="UP000531168"/>
    </source>
</evidence>
<keyword evidence="3" id="KW-0238">DNA-binding</keyword>